<dbReference type="InterPro" id="IPR045975">
    <property type="entry name" value="DUF5931"/>
</dbReference>
<accession>A0A563EZA9</accession>
<dbReference type="GO" id="GO:0005524">
    <property type="term" value="F:ATP binding"/>
    <property type="evidence" value="ECO:0007669"/>
    <property type="project" value="UniProtKB-KW"/>
</dbReference>
<dbReference type="Proteomes" id="UP000316639">
    <property type="component" value="Unassembled WGS sequence"/>
</dbReference>
<keyword evidence="3" id="KW-0547">Nucleotide-binding</keyword>
<dbReference type="EMBL" id="VOBR01000004">
    <property type="protein sequence ID" value="TWP52882.1"/>
    <property type="molecule type" value="Genomic_DNA"/>
</dbReference>
<proteinExistence type="predicted"/>
<feature type="transmembrane region" description="Helical" evidence="1">
    <location>
        <begin position="42"/>
        <end position="62"/>
    </location>
</feature>
<dbReference type="Pfam" id="PF19354">
    <property type="entry name" value="DUF5931"/>
    <property type="match status" value="1"/>
</dbReference>
<dbReference type="OrthoDB" id="5181554at2"/>
<keyword evidence="1" id="KW-0472">Membrane</keyword>
<keyword evidence="1" id="KW-1133">Transmembrane helix</keyword>
<dbReference type="AlphaFoldDB" id="A0A563EZA9"/>
<feature type="transmembrane region" description="Helical" evidence="1">
    <location>
        <begin position="69"/>
        <end position="88"/>
    </location>
</feature>
<feature type="transmembrane region" description="Helical" evidence="1">
    <location>
        <begin position="148"/>
        <end position="168"/>
    </location>
</feature>
<evidence type="ECO:0000313" key="4">
    <source>
        <dbReference type="Proteomes" id="UP000316639"/>
    </source>
</evidence>
<sequence>MTKDPATPLWRGTVVVRVFTLCFAVVHVIAESEAYQRPWLAWTILGAMAFWTVFTGFAYWGGWGRTKPVVVADVAVICVLMALSPLTMTDLQLQYWNVPLTTTVWASVPALAAGALGGQRWGLPAALVIGLSTYLTEGALTVGLMRDVVLLMGAAVVVGLAASVGRSATMARQSSSRMAEALRAEAAAGERERLARSIHDGVLQVLARIHKRGLEVGGETAELARLAGEQEIALRALLAAPGESTEDGEVDLRSALRVLATPAVQVSAPATRVLLDSAVADELTAQVREFLSGVTGRAWVLVEDLGDEVVISIRDDGDGEREVRVQRKGVLT</sequence>
<feature type="transmembrane region" description="Helical" evidence="1">
    <location>
        <begin position="12"/>
        <end position="30"/>
    </location>
</feature>
<evidence type="ECO:0000256" key="1">
    <source>
        <dbReference type="SAM" id="Phobius"/>
    </source>
</evidence>
<evidence type="ECO:0000259" key="2">
    <source>
        <dbReference type="Pfam" id="PF19354"/>
    </source>
</evidence>
<dbReference type="RefSeq" id="WP_146350136.1">
    <property type="nucleotide sequence ID" value="NZ_VOBR01000004.1"/>
</dbReference>
<feature type="transmembrane region" description="Helical" evidence="1">
    <location>
        <begin position="123"/>
        <end position="142"/>
    </location>
</feature>
<evidence type="ECO:0000313" key="3">
    <source>
        <dbReference type="EMBL" id="TWP52882.1"/>
    </source>
</evidence>
<keyword evidence="1" id="KW-0812">Transmembrane</keyword>
<protein>
    <submittedName>
        <fullName evidence="3">ATP-binding protein</fullName>
    </submittedName>
</protein>
<comment type="caution">
    <text evidence="3">The sequence shown here is derived from an EMBL/GenBank/DDBJ whole genome shotgun (WGS) entry which is preliminary data.</text>
</comment>
<organism evidence="3 4">
    <name type="scientific">Lentzea tibetensis</name>
    <dbReference type="NCBI Taxonomy" id="2591470"/>
    <lineage>
        <taxon>Bacteria</taxon>
        <taxon>Bacillati</taxon>
        <taxon>Actinomycetota</taxon>
        <taxon>Actinomycetes</taxon>
        <taxon>Pseudonocardiales</taxon>
        <taxon>Pseudonocardiaceae</taxon>
        <taxon>Lentzea</taxon>
    </lineage>
</organism>
<feature type="domain" description="DUF5931" evidence="2">
    <location>
        <begin position="7"/>
        <end position="168"/>
    </location>
</feature>
<gene>
    <name evidence="3" type="ORF">FKR81_07130</name>
</gene>
<keyword evidence="3" id="KW-0067">ATP-binding</keyword>
<reference evidence="3 4" key="1">
    <citation type="submission" date="2019-07" db="EMBL/GenBank/DDBJ databases">
        <title>Lentzea xizangensis sp. nov., isolated from Qinghai-Tibetan Plateau Soils.</title>
        <authorList>
            <person name="Huang J."/>
        </authorList>
    </citation>
    <scope>NUCLEOTIDE SEQUENCE [LARGE SCALE GENOMIC DNA]</scope>
    <source>
        <strain evidence="3 4">FXJ1.1311</strain>
    </source>
</reference>
<keyword evidence="4" id="KW-1185">Reference proteome</keyword>
<dbReference type="NCBIfam" id="NF047322">
    <property type="entry name" value="HK_morpho_MacS"/>
    <property type="match status" value="1"/>
</dbReference>
<name>A0A563EZA9_9PSEU</name>